<dbReference type="AlphaFoldDB" id="A0A6A6TEI9"/>
<feature type="region of interest" description="Disordered" evidence="1">
    <location>
        <begin position="340"/>
        <end position="360"/>
    </location>
</feature>
<evidence type="ECO:0000313" key="3">
    <source>
        <dbReference type="EMBL" id="KAF2657323.1"/>
    </source>
</evidence>
<dbReference type="OrthoDB" id="3365399at2759"/>
<dbReference type="InterPro" id="IPR029071">
    <property type="entry name" value="Ubiquitin-like_domsf"/>
</dbReference>
<feature type="domain" description="Ubiquitin-like" evidence="2">
    <location>
        <begin position="368"/>
        <end position="440"/>
    </location>
</feature>
<accession>A0A6A6TEI9</accession>
<feature type="compositionally biased region" description="Basic and acidic residues" evidence="1">
    <location>
        <begin position="43"/>
        <end position="90"/>
    </location>
</feature>
<feature type="compositionally biased region" description="Basic residues" evidence="1">
    <location>
        <begin position="97"/>
        <end position="108"/>
    </location>
</feature>
<name>A0A6A6TEI9_9PLEO</name>
<evidence type="ECO:0000313" key="4">
    <source>
        <dbReference type="Proteomes" id="UP000799324"/>
    </source>
</evidence>
<gene>
    <name evidence="3" type="ORF">K491DRAFT_626748</name>
</gene>
<dbReference type="PROSITE" id="PS50053">
    <property type="entry name" value="UBIQUITIN_2"/>
    <property type="match status" value="1"/>
</dbReference>
<dbReference type="Gene3D" id="3.10.20.90">
    <property type="entry name" value="Phosphatidylinositol 3-kinase Catalytic Subunit, Chain A, domain 1"/>
    <property type="match status" value="1"/>
</dbReference>
<organism evidence="3 4">
    <name type="scientific">Lophiostoma macrostomum CBS 122681</name>
    <dbReference type="NCBI Taxonomy" id="1314788"/>
    <lineage>
        <taxon>Eukaryota</taxon>
        <taxon>Fungi</taxon>
        <taxon>Dikarya</taxon>
        <taxon>Ascomycota</taxon>
        <taxon>Pezizomycotina</taxon>
        <taxon>Dothideomycetes</taxon>
        <taxon>Pleosporomycetidae</taxon>
        <taxon>Pleosporales</taxon>
        <taxon>Lophiostomataceae</taxon>
        <taxon>Lophiostoma</taxon>
    </lineage>
</organism>
<keyword evidence="4" id="KW-1185">Reference proteome</keyword>
<dbReference type="CDD" id="cd17080">
    <property type="entry name" value="Ubl_SLD2_Esc2_like"/>
    <property type="match status" value="1"/>
</dbReference>
<feature type="compositionally biased region" description="Low complexity" evidence="1">
    <location>
        <begin position="131"/>
        <end position="140"/>
    </location>
</feature>
<dbReference type="SMART" id="SM00213">
    <property type="entry name" value="UBQ"/>
    <property type="match status" value="1"/>
</dbReference>
<dbReference type="InterPro" id="IPR000626">
    <property type="entry name" value="Ubiquitin-like_dom"/>
</dbReference>
<reference evidence="3" key="1">
    <citation type="journal article" date="2020" name="Stud. Mycol.">
        <title>101 Dothideomycetes genomes: a test case for predicting lifestyles and emergence of pathogens.</title>
        <authorList>
            <person name="Haridas S."/>
            <person name="Albert R."/>
            <person name="Binder M."/>
            <person name="Bloem J."/>
            <person name="Labutti K."/>
            <person name="Salamov A."/>
            <person name="Andreopoulos B."/>
            <person name="Baker S."/>
            <person name="Barry K."/>
            <person name="Bills G."/>
            <person name="Bluhm B."/>
            <person name="Cannon C."/>
            <person name="Castanera R."/>
            <person name="Culley D."/>
            <person name="Daum C."/>
            <person name="Ezra D."/>
            <person name="Gonzalez J."/>
            <person name="Henrissat B."/>
            <person name="Kuo A."/>
            <person name="Liang C."/>
            <person name="Lipzen A."/>
            <person name="Lutzoni F."/>
            <person name="Magnuson J."/>
            <person name="Mondo S."/>
            <person name="Nolan M."/>
            <person name="Ohm R."/>
            <person name="Pangilinan J."/>
            <person name="Park H.-J."/>
            <person name="Ramirez L."/>
            <person name="Alfaro M."/>
            <person name="Sun H."/>
            <person name="Tritt A."/>
            <person name="Yoshinaga Y."/>
            <person name="Zwiers L.-H."/>
            <person name="Turgeon B."/>
            <person name="Goodwin S."/>
            <person name="Spatafora J."/>
            <person name="Crous P."/>
            <person name="Grigoriev I."/>
        </authorList>
    </citation>
    <scope>NUCLEOTIDE SEQUENCE</scope>
    <source>
        <strain evidence="3">CBS 122681</strain>
    </source>
</reference>
<proteinExistence type="predicted"/>
<dbReference type="Pfam" id="PF11976">
    <property type="entry name" value="Rad60-SLD"/>
    <property type="match status" value="1"/>
</dbReference>
<dbReference type="SUPFAM" id="SSF54236">
    <property type="entry name" value="Ubiquitin-like"/>
    <property type="match status" value="1"/>
</dbReference>
<dbReference type="EMBL" id="MU004326">
    <property type="protein sequence ID" value="KAF2657323.1"/>
    <property type="molecule type" value="Genomic_DNA"/>
</dbReference>
<evidence type="ECO:0000259" key="2">
    <source>
        <dbReference type="PROSITE" id="PS50053"/>
    </source>
</evidence>
<sequence>MTDATPGATDAPPKKRSFFKKAAWQTNVKPEGEKEQNVFSHSNEFKDIVAEQTRRKQEEKKLKEEEKKRKREEERERKRCRISDEVEEPLRSGSRSSRTKRKESKGRSRTPLSPLPARPLAHSLTARYDSLTKSSSSVGSLPEKTSNVNDLGGSDTDSEDLPYKGRKREAAELLSKPAPEDDDVEEVLDPVLAELAAQARARAANKTQTSTCTDNRTTSNIAKNDTIVQLLIASEIPDTTPLMVKIKASSTLEKTKQAWCQRQKFPPGIQTRDVFLTWKKHKLFDSTTVMRLGISIDKNGIVSTEGVSEIYTDENLPKIYLEAWTTDSFKQYQKEQAEEAAAKKRAEEAPETVEEPAPVLEAPPEKKVRLILKTKGKPDFKISVNADTTIEHLTFAYKQRQKIAEGDPVTLMFDGERLRPMDTIGDTEIEDMDSLEVHLR</sequence>
<evidence type="ECO:0000256" key="1">
    <source>
        <dbReference type="SAM" id="MobiDB-lite"/>
    </source>
</evidence>
<feature type="region of interest" description="Disordered" evidence="1">
    <location>
        <begin position="1"/>
        <end position="163"/>
    </location>
</feature>
<dbReference type="Proteomes" id="UP000799324">
    <property type="component" value="Unassembled WGS sequence"/>
</dbReference>
<protein>
    <recommendedName>
        <fullName evidence="2">Ubiquitin-like domain-containing protein</fullName>
    </recommendedName>
</protein>
<dbReference type="InterPro" id="IPR022617">
    <property type="entry name" value="Rad60/SUMO-like_dom"/>
</dbReference>